<accession>A0A8J3E4S6</accession>
<dbReference type="HAMAP" id="MF_01328_B">
    <property type="entry name" value="Ribosomal_uL4_B"/>
    <property type="match status" value="1"/>
</dbReference>
<dbReference type="GO" id="GO:0019843">
    <property type="term" value="F:rRNA binding"/>
    <property type="evidence" value="ECO:0007669"/>
    <property type="project" value="UniProtKB-UniRule"/>
</dbReference>
<dbReference type="Gene3D" id="3.40.1370.10">
    <property type="match status" value="1"/>
</dbReference>
<comment type="function">
    <text evidence="5">One of the primary rRNA binding proteins, this protein initially binds near the 5'-end of the 23S rRNA. It is important during the early stages of 50S assembly. It makes multiple contacts with different domains of the 23S rRNA in the assembled 50S subunit and ribosome.</text>
</comment>
<keyword evidence="3 5" id="KW-0687">Ribonucleoprotein</keyword>
<dbReference type="AlphaFoldDB" id="A0A8J3E4S6"/>
<name>A0A8J3E4S6_9PROT</name>
<comment type="similarity">
    <text evidence="1 5">Belongs to the universal ribosomal protein uL4 family.</text>
</comment>
<dbReference type="InterPro" id="IPR023574">
    <property type="entry name" value="Ribosomal_uL4_dom_sf"/>
</dbReference>
<organism evidence="6 7">
    <name type="scientific">Aliidongia dinghuensis</name>
    <dbReference type="NCBI Taxonomy" id="1867774"/>
    <lineage>
        <taxon>Bacteria</taxon>
        <taxon>Pseudomonadati</taxon>
        <taxon>Pseudomonadota</taxon>
        <taxon>Alphaproteobacteria</taxon>
        <taxon>Rhodospirillales</taxon>
        <taxon>Dongiaceae</taxon>
        <taxon>Aliidongia</taxon>
    </lineage>
</organism>
<protein>
    <recommendedName>
        <fullName evidence="4 5">Large ribosomal subunit protein uL4</fullName>
    </recommendedName>
</protein>
<evidence type="ECO:0000256" key="4">
    <source>
        <dbReference type="ARBA" id="ARBA00035244"/>
    </source>
</evidence>
<dbReference type="GO" id="GO:0005840">
    <property type="term" value="C:ribosome"/>
    <property type="evidence" value="ECO:0007669"/>
    <property type="project" value="UniProtKB-KW"/>
</dbReference>
<reference evidence="6" key="2">
    <citation type="submission" date="2020-09" db="EMBL/GenBank/DDBJ databases">
        <authorList>
            <person name="Sun Q."/>
            <person name="Zhou Y."/>
        </authorList>
    </citation>
    <scope>NUCLEOTIDE SEQUENCE</scope>
    <source>
        <strain evidence="6">CGMCC 1.15725</strain>
    </source>
</reference>
<dbReference type="Proteomes" id="UP000646365">
    <property type="component" value="Unassembled WGS sequence"/>
</dbReference>
<comment type="function">
    <text evidence="5">Forms part of the polypeptide exit tunnel.</text>
</comment>
<dbReference type="GO" id="GO:1990904">
    <property type="term" value="C:ribonucleoprotein complex"/>
    <property type="evidence" value="ECO:0007669"/>
    <property type="project" value="UniProtKB-KW"/>
</dbReference>
<dbReference type="SUPFAM" id="SSF52166">
    <property type="entry name" value="Ribosomal protein L4"/>
    <property type="match status" value="1"/>
</dbReference>
<dbReference type="NCBIfam" id="TIGR03953">
    <property type="entry name" value="rplD_bact"/>
    <property type="match status" value="1"/>
</dbReference>
<gene>
    <name evidence="5 6" type="primary">rplD</name>
    <name evidence="6" type="ORF">GCM10011611_39770</name>
</gene>
<comment type="caution">
    <text evidence="6">The sequence shown here is derived from an EMBL/GenBank/DDBJ whole genome shotgun (WGS) entry which is preliminary data.</text>
</comment>
<evidence type="ECO:0000256" key="5">
    <source>
        <dbReference type="HAMAP-Rule" id="MF_01328"/>
    </source>
</evidence>
<evidence type="ECO:0000256" key="2">
    <source>
        <dbReference type="ARBA" id="ARBA00022980"/>
    </source>
</evidence>
<keyword evidence="7" id="KW-1185">Reference proteome</keyword>
<dbReference type="InterPro" id="IPR002136">
    <property type="entry name" value="Ribosomal_uL4"/>
</dbReference>
<dbReference type="GO" id="GO:0003735">
    <property type="term" value="F:structural constituent of ribosome"/>
    <property type="evidence" value="ECO:0007669"/>
    <property type="project" value="InterPro"/>
</dbReference>
<evidence type="ECO:0000313" key="7">
    <source>
        <dbReference type="Proteomes" id="UP000646365"/>
    </source>
</evidence>
<keyword evidence="5" id="KW-0694">RNA-binding</keyword>
<evidence type="ECO:0000313" key="6">
    <source>
        <dbReference type="EMBL" id="GGF29760.1"/>
    </source>
</evidence>
<dbReference type="Pfam" id="PF00573">
    <property type="entry name" value="Ribosomal_L4"/>
    <property type="match status" value="1"/>
</dbReference>
<comment type="subunit">
    <text evidence="5">Part of the 50S ribosomal subunit.</text>
</comment>
<keyword evidence="2 5" id="KW-0689">Ribosomal protein</keyword>
<dbReference type="PANTHER" id="PTHR10746">
    <property type="entry name" value="50S RIBOSOMAL PROTEIN L4"/>
    <property type="match status" value="1"/>
</dbReference>
<evidence type="ECO:0000256" key="3">
    <source>
        <dbReference type="ARBA" id="ARBA00023274"/>
    </source>
</evidence>
<dbReference type="InterPro" id="IPR013005">
    <property type="entry name" value="Ribosomal_uL4-like"/>
</dbReference>
<reference evidence="6" key="1">
    <citation type="journal article" date="2014" name="Int. J. Syst. Evol. Microbiol.">
        <title>Complete genome sequence of Corynebacterium casei LMG S-19264T (=DSM 44701T), isolated from a smear-ripened cheese.</title>
        <authorList>
            <consortium name="US DOE Joint Genome Institute (JGI-PGF)"/>
            <person name="Walter F."/>
            <person name="Albersmeier A."/>
            <person name="Kalinowski J."/>
            <person name="Ruckert C."/>
        </authorList>
    </citation>
    <scope>NUCLEOTIDE SEQUENCE</scope>
    <source>
        <strain evidence="6">CGMCC 1.15725</strain>
    </source>
</reference>
<evidence type="ECO:0000256" key="1">
    <source>
        <dbReference type="ARBA" id="ARBA00010528"/>
    </source>
</evidence>
<keyword evidence="5" id="KW-0699">rRNA-binding</keyword>
<dbReference type="EMBL" id="BMJQ01000010">
    <property type="protein sequence ID" value="GGF29760.1"/>
    <property type="molecule type" value="Genomic_DNA"/>
</dbReference>
<sequence length="208" mass="22993">MIMKLAVKNLDNQEVGSIDLAEEIFGLEVRKDLLARMVNYQLAKRRAGTHKTKLIGDIAGTTKKPYKQKGTGRARQGSLRSPQFRGGAVIFGPVVRSHAHDLQKKVRKLALKTALSAKQAEGKLIVLDRAAVETPKTKALVERFEKLGWTSVLIIDGPEVDEGFARAARNIPKVDVLPQQGANVYDILRRDTLVLTQAAVEHLEARLK</sequence>
<dbReference type="GO" id="GO:0006412">
    <property type="term" value="P:translation"/>
    <property type="evidence" value="ECO:0007669"/>
    <property type="project" value="UniProtKB-UniRule"/>
</dbReference>
<dbReference type="PANTHER" id="PTHR10746:SF6">
    <property type="entry name" value="LARGE RIBOSOMAL SUBUNIT PROTEIN UL4M"/>
    <property type="match status" value="1"/>
</dbReference>
<proteinExistence type="inferred from homology"/>